<evidence type="ECO:0008006" key="4">
    <source>
        <dbReference type="Google" id="ProtNLM"/>
    </source>
</evidence>
<dbReference type="KEGG" id="fki:FK004_17910"/>
<keyword evidence="3" id="KW-1185">Reference proteome</keyword>
<name>A0A2S1LTC9_9FLAO</name>
<organism evidence="2 3">
    <name type="scientific">Flavobacterium kingsejongi</name>
    <dbReference type="NCBI Taxonomy" id="1678728"/>
    <lineage>
        <taxon>Bacteria</taxon>
        <taxon>Pseudomonadati</taxon>
        <taxon>Bacteroidota</taxon>
        <taxon>Flavobacteriia</taxon>
        <taxon>Flavobacteriales</taxon>
        <taxon>Flavobacteriaceae</taxon>
        <taxon>Flavobacterium</taxon>
    </lineage>
</organism>
<dbReference type="OrthoDB" id="9928849at2"/>
<proteinExistence type="predicted"/>
<sequence length="140" mass="16390">MKLKNIKRIYLFSILFMVSSCAAQSIIYEPVGIMDKPLPTIEIYTKEKKKERNNVKVFIVNDKTFALLKKHISNNVIKSKVGEEYQYGSYKVSCTNGSEKIEYIIESKEASHIFFQQQLSIVKQDKQLYEQLNTLLMRLR</sequence>
<feature type="chain" id="PRO_5015428321" description="Lipoprotein" evidence="1">
    <location>
        <begin position="23"/>
        <end position="140"/>
    </location>
</feature>
<dbReference type="RefSeq" id="WP_108738470.1">
    <property type="nucleotide sequence ID" value="NZ_CP020919.1"/>
</dbReference>
<protein>
    <recommendedName>
        <fullName evidence="4">Lipoprotein</fullName>
    </recommendedName>
</protein>
<dbReference type="EMBL" id="CP020919">
    <property type="protein sequence ID" value="AWG26974.1"/>
    <property type="molecule type" value="Genomic_DNA"/>
</dbReference>
<keyword evidence="1" id="KW-0732">Signal</keyword>
<dbReference type="AlphaFoldDB" id="A0A2S1LTC9"/>
<feature type="signal peptide" evidence="1">
    <location>
        <begin position="1"/>
        <end position="22"/>
    </location>
</feature>
<accession>A0A2S1LTC9</accession>
<evidence type="ECO:0000313" key="3">
    <source>
        <dbReference type="Proteomes" id="UP000244677"/>
    </source>
</evidence>
<reference evidence="2 3" key="1">
    <citation type="submission" date="2017-04" db="EMBL/GenBank/DDBJ databases">
        <title>Complete genome sequence of Flavobacterium kingsejong AJ004.</title>
        <authorList>
            <person name="Lee P.C."/>
        </authorList>
    </citation>
    <scope>NUCLEOTIDE SEQUENCE [LARGE SCALE GENOMIC DNA]</scope>
    <source>
        <strain evidence="2 3">AJ004</strain>
    </source>
</reference>
<dbReference type="Proteomes" id="UP000244677">
    <property type="component" value="Chromosome"/>
</dbReference>
<evidence type="ECO:0000313" key="2">
    <source>
        <dbReference type="EMBL" id="AWG26974.1"/>
    </source>
</evidence>
<dbReference type="PROSITE" id="PS51257">
    <property type="entry name" value="PROKAR_LIPOPROTEIN"/>
    <property type="match status" value="1"/>
</dbReference>
<gene>
    <name evidence="2" type="ORF">FK004_17910</name>
</gene>
<evidence type="ECO:0000256" key="1">
    <source>
        <dbReference type="SAM" id="SignalP"/>
    </source>
</evidence>